<organism evidence="8 9">
    <name type="scientific">Tsukamurella asaccharolytica</name>
    <dbReference type="NCBI Taxonomy" id="2592067"/>
    <lineage>
        <taxon>Bacteria</taxon>
        <taxon>Bacillati</taxon>
        <taxon>Actinomycetota</taxon>
        <taxon>Actinomycetes</taxon>
        <taxon>Mycobacteriales</taxon>
        <taxon>Tsukamurellaceae</taxon>
        <taxon>Tsukamurella</taxon>
    </lineage>
</organism>
<dbReference type="PROSITE" id="PS00217">
    <property type="entry name" value="SUGAR_TRANSPORT_2"/>
    <property type="match status" value="1"/>
</dbReference>
<feature type="transmembrane region" description="Helical" evidence="6">
    <location>
        <begin position="149"/>
        <end position="168"/>
    </location>
</feature>
<sequence length="440" mass="46503">MTTQKIPSSGLGIDEAPLNSFHKKLALYSAGGPFLDGFIIASIGVAMVQISPQLHLTASQEGLLGASILFGMLFGAYAGGWLTDVFGRKVLYTVDLTAIVVLSVAQFWADSFWWLFALRILVGVAVGADYPIATSLLTEFTPLKHRGQLISFLMVMMFVGAGLASFVGEMFIHLAGEDGWRWTLASAALPAALIVALRAGTPESPRWLLSKGRVDEAQAAMRKAFGPDATLSAIDDTPAARLLGSGYLGRMVFVTVIWTCSLIPVYAIYAFGPAILAKIGLNGSMANYASALINTLFLAGCVLAMITINRYGRRPLIIASFFLSGLALLVLGLFPSAPSYVLFGMLAAYAVFIGGAQVLQWVYPNELFPTSIRASAVGMACSLSRIGGAVGIYAVPPMIAKFGIGPTMLAAAALSLIAMFYSIVAAPETRGKTLAETSSL</sequence>
<feature type="transmembrane region" description="Helical" evidence="6">
    <location>
        <begin position="114"/>
        <end position="137"/>
    </location>
</feature>
<dbReference type="Gene3D" id="1.20.1250.20">
    <property type="entry name" value="MFS general substrate transporter like domains"/>
    <property type="match status" value="1"/>
</dbReference>
<dbReference type="InterPro" id="IPR005828">
    <property type="entry name" value="MFS_sugar_transport-like"/>
</dbReference>
<reference evidence="8 9" key="1">
    <citation type="submission" date="2019-06" db="EMBL/GenBank/DDBJ databases">
        <title>Tsukamurella conjunctivitidis sp. nov., Tsukamurella assacharolytica sp. nov. and Tsukamurella sputae sp. nov. isolated from patients with conjunctivitis, bacteraemia (lymphoma) and respiratory infection (sputum) in Hong Kong.</title>
        <authorList>
            <person name="Teng J.L.L."/>
            <person name="Lee H.H."/>
            <person name="Fong J.Y.H."/>
            <person name="Fok K.M.N."/>
            <person name="Lau S.K.P."/>
            <person name="Woo P.C.Y."/>
        </authorList>
    </citation>
    <scope>NUCLEOTIDE SEQUENCE [LARGE SCALE GENOMIC DNA]</scope>
    <source>
        <strain evidence="8 9">HKU71</strain>
    </source>
</reference>
<feature type="transmembrane region" description="Helical" evidence="6">
    <location>
        <begin position="25"/>
        <end position="50"/>
    </location>
</feature>
<dbReference type="CDD" id="cd17316">
    <property type="entry name" value="MFS_SV2_like"/>
    <property type="match status" value="1"/>
</dbReference>
<feature type="transmembrane region" description="Helical" evidence="6">
    <location>
        <begin position="288"/>
        <end position="308"/>
    </location>
</feature>
<dbReference type="InterPro" id="IPR020846">
    <property type="entry name" value="MFS_dom"/>
</dbReference>
<accession>A0A5C5RDY6</accession>
<keyword evidence="5 6" id="KW-0472">Membrane</keyword>
<dbReference type="Pfam" id="PF00083">
    <property type="entry name" value="Sugar_tr"/>
    <property type="match status" value="1"/>
</dbReference>
<evidence type="ECO:0000256" key="6">
    <source>
        <dbReference type="SAM" id="Phobius"/>
    </source>
</evidence>
<dbReference type="PANTHER" id="PTHR23511">
    <property type="entry name" value="SYNAPTIC VESICLE GLYCOPROTEIN 2"/>
    <property type="match status" value="1"/>
</dbReference>
<keyword evidence="4 6" id="KW-1133">Transmembrane helix</keyword>
<keyword evidence="3 6" id="KW-0812">Transmembrane</keyword>
<gene>
    <name evidence="8" type="ORF">FK529_06060</name>
</gene>
<evidence type="ECO:0000256" key="5">
    <source>
        <dbReference type="ARBA" id="ARBA00023136"/>
    </source>
</evidence>
<feature type="transmembrane region" description="Helical" evidence="6">
    <location>
        <begin position="62"/>
        <end position="83"/>
    </location>
</feature>
<evidence type="ECO:0000259" key="7">
    <source>
        <dbReference type="PROSITE" id="PS50850"/>
    </source>
</evidence>
<dbReference type="GO" id="GO:0022857">
    <property type="term" value="F:transmembrane transporter activity"/>
    <property type="evidence" value="ECO:0007669"/>
    <property type="project" value="InterPro"/>
</dbReference>
<feature type="transmembrane region" description="Helical" evidence="6">
    <location>
        <begin position="402"/>
        <end position="424"/>
    </location>
</feature>
<keyword evidence="2" id="KW-0813">Transport</keyword>
<evidence type="ECO:0000256" key="3">
    <source>
        <dbReference type="ARBA" id="ARBA00022692"/>
    </source>
</evidence>
<dbReference type="InterPro" id="IPR005829">
    <property type="entry name" value="Sugar_transporter_CS"/>
</dbReference>
<evidence type="ECO:0000256" key="4">
    <source>
        <dbReference type="ARBA" id="ARBA00022989"/>
    </source>
</evidence>
<dbReference type="OrthoDB" id="9787026at2"/>
<feature type="transmembrane region" description="Helical" evidence="6">
    <location>
        <begin position="251"/>
        <end position="276"/>
    </location>
</feature>
<proteinExistence type="predicted"/>
<feature type="transmembrane region" description="Helical" evidence="6">
    <location>
        <begin position="315"/>
        <end position="334"/>
    </location>
</feature>
<evidence type="ECO:0000256" key="1">
    <source>
        <dbReference type="ARBA" id="ARBA00004651"/>
    </source>
</evidence>
<dbReference type="PANTHER" id="PTHR23511:SF34">
    <property type="entry name" value="SYNAPTIC VESICLE GLYCOPROTEIN 2"/>
    <property type="match status" value="1"/>
</dbReference>
<dbReference type="AlphaFoldDB" id="A0A5C5RDY6"/>
<dbReference type="GO" id="GO:0005886">
    <property type="term" value="C:plasma membrane"/>
    <property type="evidence" value="ECO:0007669"/>
    <property type="project" value="UniProtKB-SubCell"/>
</dbReference>
<name>A0A5C5RDY6_9ACTN</name>
<comment type="subcellular location">
    <subcellularLocation>
        <location evidence="1">Cell membrane</location>
        <topology evidence="1">Multi-pass membrane protein</topology>
    </subcellularLocation>
</comment>
<dbReference type="InterPro" id="IPR036259">
    <property type="entry name" value="MFS_trans_sf"/>
</dbReference>
<feature type="transmembrane region" description="Helical" evidence="6">
    <location>
        <begin position="180"/>
        <end position="201"/>
    </location>
</feature>
<feature type="transmembrane region" description="Helical" evidence="6">
    <location>
        <begin position="90"/>
        <end position="108"/>
    </location>
</feature>
<dbReference type="PROSITE" id="PS50850">
    <property type="entry name" value="MFS"/>
    <property type="match status" value="1"/>
</dbReference>
<keyword evidence="9" id="KW-1185">Reference proteome</keyword>
<evidence type="ECO:0000313" key="9">
    <source>
        <dbReference type="Proteomes" id="UP000317291"/>
    </source>
</evidence>
<feature type="transmembrane region" description="Helical" evidence="6">
    <location>
        <begin position="340"/>
        <end position="363"/>
    </location>
</feature>
<evidence type="ECO:0000313" key="8">
    <source>
        <dbReference type="EMBL" id="TWS20878.1"/>
    </source>
</evidence>
<feature type="domain" description="Major facilitator superfamily (MFS) profile" evidence="7">
    <location>
        <begin position="25"/>
        <end position="430"/>
    </location>
</feature>
<feature type="transmembrane region" description="Helical" evidence="6">
    <location>
        <begin position="375"/>
        <end position="396"/>
    </location>
</feature>
<dbReference type="SUPFAM" id="SSF103473">
    <property type="entry name" value="MFS general substrate transporter"/>
    <property type="match status" value="1"/>
</dbReference>
<evidence type="ECO:0000256" key="2">
    <source>
        <dbReference type="ARBA" id="ARBA00022448"/>
    </source>
</evidence>
<dbReference type="RefSeq" id="WP_146560097.1">
    <property type="nucleotide sequence ID" value="NZ_VIGW01000002.1"/>
</dbReference>
<comment type="caution">
    <text evidence="8">The sequence shown here is derived from an EMBL/GenBank/DDBJ whole genome shotgun (WGS) entry which is preliminary data.</text>
</comment>
<dbReference type="Proteomes" id="UP000317291">
    <property type="component" value="Unassembled WGS sequence"/>
</dbReference>
<dbReference type="EMBL" id="VIGW01000002">
    <property type="protein sequence ID" value="TWS20878.1"/>
    <property type="molecule type" value="Genomic_DNA"/>
</dbReference>
<protein>
    <submittedName>
        <fullName evidence="8">MFS transporter</fullName>
    </submittedName>
</protein>